<dbReference type="Gene3D" id="1.10.10.60">
    <property type="entry name" value="Homeodomain-like"/>
    <property type="match status" value="2"/>
</dbReference>
<sequence>MEKTVPKYYDPNKGLIYEADSCTPLRDAWLNQDLELTTLGRGTYPGKMLKDEELSGVKSIGYWDIKKLQNWGLEWHTNEGIEICLLESGTLGFQIKGSDYQLTTNNITITRPWISHRHGVPLANLSKLHWLILDVNVRHPHQKWQWPDWIILNPKDLEELTLYLRQNEHPVWKANAEFRNCFIQIGNVIKQSQTKPYDSKLKILINQLMVILLEIFKAESAELDQSLTESKRSVELFLNSVEDKLEEEWTVVKMAEDCRLGVTRFTHYCKEITNCSPMEYLNRLRLRKASKILVKNKKIPIIDVAFICGFSSNQYFNYAFKKHFKLSPNKYRKANQQTESFLNEYA</sequence>
<keyword evidence="1" id="KW-0805">Transcription regulation</keyword>
<dbReference type="AlphaFoldDB" id="A0A9X3F3F9"/>
<evidence type="ECO:0000256" key="1">
    <source>
        <dbReference type="ARBA" id="ARBA00023015"/>
    </source>
</evidence>
<evidence type="ECO:0000256" key="2">
    <source>
        <dbReference type="ARBA" id="ARBA00023125"/>
    </source>
</evidence>
<dbReference type="SUPFAM" id="SSF46689">
    <property type="entry name" value="Homeodomain-like"/>
    <property type="match status" value="1"/>
</dbReference>
<comment type="caution">
    <text evidence="5">The sequence shown here is derived from an EMBL/GenBank/DDBJ whole genome shotgun (WGS) entry which is preliminary data.</text>
</comment>
<dbReference type="EMBL" id="JAPOHD010000012">
    <property type="protein sequence ID" value="MCY1719869.1"/>
    <property type="molecule type" value="Genomic_DNA"/>
</dbReference>
<dbReference type="PANTHER" id="PTHR43280">
    <property type="entry name" value="ARAC-FAMILY TRANSCRIPTIONAL REGULATOR"/>
    <property type="match status" value="1"/>
</dbReference>
<organism evidence="5 6">
    <name type="scientific">Draconibacterium aestuarii</name>
    <dbReference type="NCBI Taxonomy" id="2998507"/>
    <lineage>
        <taxon>Bacteria</taxon>
        <taxon>Pseudomonadati</taxon>
        <taxon>Bacteroidota</taxon>
        <taxon>Bacteroidia</taxon>
        <taxon>Marinilabiliales</taxon>
        <taxon>Prolixibacteraceae</taxon>
        <taxon>Draconibacterium</taxon>
    </lineage>
</organism>
<keyword evidence="3" id="KW-0804">Transcription</keyword>
<evidence type="ECO:0000256" key="3">
    <source>
        <dbReference type="ARBA" id="ARBA00023163"/>
    </source>
</evidence>
<evidence type="ECO:0000313" key="5">
    <source>
        <dbReference type="EMBL" id="MCY1719869.1"/>
    </source>
</evidence>
<proteinExistence type="predicted"/>
<dbReference type="Proteomes" id="UP001145087">
    <property type="component" value="Unassembled WGS sequence"/>
</dbReference>
<dbReference type="GO" id="GO:0003700">
    <property type="term" value="F:DNA-binding transcription factor activity"/>
    <property type="evidence" value="ECO:0007669"/>
    <property type="project" value="InterPro"/>
</dbReference>
<keyword evidence="2" id="KW-0238">DNA-binding</keyword>
<dbReference type="InterPro" id="IPR018062">
    <property type="entry name" value="HTH_AraC-typ_CS"/>
</dbReference>
<dbReference type="SMART" id="SM00342">
    <property type="entry name" value="HTH_ARAC"/>
    <property type="match status" value="1"/>
</dbReference>
<dbReference type="PANTHER" id="PTHR43280:SF2">
    <property type="entry name" value="HTH-TYPE TRANSCRIPTIONAL REGULATOR EXSA"/>
    <property type="match status" value="1"/>
</dbReference>
<dbReference type="RefSeq" id="WP_343332203.1">
    <property type="nucleotide sequence ID" value="NZ_JAPOHD010000012.1"/>
</dbReference>
<dbReference type="Pfam" id="PF12833">
    <property type="entry name" value="HTH_18"/>
    <property type="match status" value="1"/>
</dbReference>
<feature type="domain" description="HTH araC/xylS-type" evidence="4">
    <location>
        <begin position="235"/>
        <end position="334"/>
    </location>
</feature>
<dbReference type="InterPro" id="IPR018060">
    <property type="entry name" value="HTH_AraC"/>
</dbReference>
<dbReference type="InterPro" id="IPR020449">
    <property type="entry name" value="Tscrpt_reg_AraC-type_HTH"/>
</dbReference>
<dbReference type="PROSITE" id="PS00041">
    <property type="entry name" value="HTH_ARAC_FAMILY_1"/>
    <property type="match status" value="1"/>
</dbReference>
<evidence type="ECO:0000259" key="4">
    <source>
        <dbReference type="PROSITE" id="PS01124"/>
    </source>
</evidence>
<dbReference type="InterPro" id="IPR009057">
    <property type="entry name" value="Homeodomain-like_sf"/>
</dbReference>
<dbReference type="SUPFAM" id="SSF51215">
    <property type="entry name" value="Regulatory protein AraC"/>
    <property type="match status" value="1"/>
</dbReference>
<keyword evidence="6" id="KW-1185">Reference proteome</keyword>
<name>A0A9X3F3F9_9BACT</name>
<dbReference type="InterPro" id="IPR037923">
    <property type="entry name" value="HTH-like"/>
</dbReference>
<evidence type="ECO:0000313" key="6">
    <source>
        <dbReference type="Proteomes" id="UP001145087"/>
    </source>
</evidence>
<reference evidence="5" key="1">
    <citation type="submission" date="2022-11" db="EMBL/GenBank/DDBJ databases">
        <title>Marilongibacter aestuarii gen. nov., sp. nov., isolated from tidal flat sediment.</title>
        <authorList>
            <person name="Jiayan W."/>
        </authorList>
    </citation>
    <scope>NUCLEOTIDE SEQUENCE</scope>
    <source>
        <strain evidence="5">Z1-6</strain>
    </source>
</reference>
<protein>
    <submittedName>
        <fullName evidence="5">AraC family transcriptional regulator</fullName>
    </submittedName>
</protein>
<dbReference type="PRINTS" id="PR00032">
    <property type="entry name" value="HTHARAC"/>
</dbReference>
<accession>A0A9X3F3F9</accession>
<dbReference type="GO" id="GO:0043565">
    <property type="term" value="F:sequence-specific DNA binding"/>
    <property type="evidence" value="ECO:0007669"/>
    <property type="project" value="InterPro"/>
</dbReference>
<dbReference type="PROSITE" id="PS01124">
    <property type="entry name" value="HTH_ARAC_FAMILY_2"/>
    <property type="match status" value="1"/>
</dbReference>
<gene>
    <name evidence="5" type="ORF">OU798_05915</name>
</gene>